<dbReference type="PANTHER" id="PTHR43798">
    <property type="entry name" value="MONOACYLGLYCEROL LIPASE"/>
    <property type="match status" value="1"/>
</dbReference>
<protein>
    <submittedName>
        <fullName evidence="3">Pimeloyl-ACP methyl ester carboxylesterase</fullName>
    </submittedName>
</protein>
<dbReference type="Pfam" id="PF12697">
    <property type="entry name" value="Abhydrolase_6"/>
    <property type="match status" value="1"/>
</dbReference>
<feature type="chain" id="PRO_5010281459" evidence="1">
    <location>
        <begin position="21"/>
        <end position="277"/>
    </location>
</feature>
<dbReference type="Proteomes" id="UP000182114">
    <property type="component" value="Unassembled WGS sequence"/>
</dbReference>
<keyword evidence="1" id="KW-0732">Signal</keyword>
<evidence type="ECO:0000259" key="2">
    <source>
        <dbReference type="Pfam" id="PF12697"/>
    </source>
</evidence>
<reference evidence="4" key="1">
    <citation type="submission" date="2016-10" db="EMBL/GenBank/DDBJ databases">
        <authorList>
            <person name="Varghese N."/>
            <person name="Submissions S."/>
        </authorList>
    </citation>
    <scope>NUCLEOTIDE SEQUENCE [LARGE SCALE GENOMIC DNA]</scope>
    <source>
        <strain evidence="4">DSM 24729</strain>
    </source>
</reference>
<proteinExistence type="predicted"/>
<dbReference type="InterPro" id="IPR050266">
    <property type="entry name" value="AB_hydrolase_sf"/>
</dbReference>
<organism evidence="3 4">
    <name type="scientific">Cellulophaga baltica</name>
    <dbReference type="NCBI Taxonomy" id="76594"/>
    <lineage>
        <taxon>Bacteria</taxon>
        <taxon>Pseudomonadati</taxon>
        <taxon>Bacteroidota</taxon>
        <taxon>Flavobacteriia</taxon>
        <taxon>Flavobacteriales</taxon>
        <taxon>Flavobacteriaceae</taxon>
        <taxon>Cellulophaga</taxon>
    </lineage>
</organism>
<feature type="domain" description="AB hydrolase-1" evidence="2">
    <location>
        <begin position="36"/>
        <end position="270"/>
    </location>
</feature>
<dbReference type="InterPro" id="IPR029058">
    <property type="entry name" value="AB_hydrolase_fold"/>
</dbReference>
<dbReference type="Gene3D" id="3.40.50.1820">
    <property type="entry name" value="alpha/beta hydrolase"/>
    <property type="match status" value="1"/>
</dbReference>
<evidence type="ECO:0000313" key="4">
    <source>
        <dbReference type="Proteomes" id="UP000182114"/>
    </source>
</evidence>
<sequence length="277" mass="31302">MKLKLLVAVFALNLNISLNAQEYPFQVEVSGKGEPILLFSGFTCTGAVWNDVIKDLSKNYECHVFTFAGFGDVPAIKTPWLAEIKNGVSKYIIAKKLKKPTAIGHSLGGTLALWMASEKDYFSIIILIDALASTGALMIPNFKSEFITYDNPYNAQLLKMNAEEFSTMAKQMAQGMTMNTEKRQQIVEWMVQADRNTYVNGYTDLLKLDLRETIATVKTPITILAATQPYDEDTFKQTYQAQYKNLEDYTIKFAPDSAHFIMFDQPEWLIKEIKLAL</sequence>
<feature type="signal peptide" evidence="1">
    <location>
        <begin position="1"/>
        <end position="20"/>
    </location>
</feature>
<gene>
    <name evidence="3" type="ORF">SAMN04487992_103370</name>
</gene>
<dbReference type="AlphaFoldDB" id="A0A1G7FMS6"/>
<accession>A0A1G7FMS6</accession>
<dbReference type="RefSeq" id="WP_074537908.1">
    <property type="nucleotide sequence ID" value="NZ_FNBD01000003.1"/>
</dbReference>
<dbReference type="eggNOG" id="COG0596">
    <property type="taxonomic scope" value="Bacteria"/>
</dbReference>
<dbReference type="InterPro" id="IPR000073">
    <property type="entry name" value="AB_hydrolase_1"/>
</dbReference>
<evidence type="ECO:0000256" key="1">
    <source>
        <dbReference type="SAM" id="SignalP"/>
    </source>
</evidence>
<keyword evidence="4" id="KW-1185">Reference proteome</keyword>
<name>A0A1G7FMS6_9FLAO</name>
<dbReference type="SUPFAM" id="SSF53474">
    <property type="entry name" value="alpha/beta-Hydrolases"/>
    <property type="match status" value="1"/>
</dbReference>
<evidence type="ECO:0000313" key="3">
    <source>
        <dbReference type="EMBL" id="SDE77159.1"/>
    </source>
</evidence>
<dbReference type="EMBL" id="FNBD01000003">
    <property type="protein sequence ID" value="SDE77159.1"/>
    <property type="molecule type" value="Genomic_DNA"/>
</dbReference>